<sequence>MGTFRLLIDGQDRSHLLSYDKVKLLLALLVLAQGQAIARVKLADMLWPESDPEQGRARVRHALYVLRQALAPCPRCCSAPRQA</sequence>
<evidence type="ECO:0008006" key="3">
    <source>
        <dbReference type="Google" id="ProtNLM"/>
    </source>
</evidence>
<evidence type="ECO:0000313" key="1">
    <source>
        <dbReference type="EMBL" id="QXX79189.1"/>
    </source>
</evidence>
<dbReference type="Proteomes" id="UP000826050">
    <property type="component" value="Chromosome"/>
</dbReference>
<gene>
    <name evidence="1" type="ORF">FE795_09315</name>
</gene>
<proteinExistence type="predicted"/>
<evidence type="ECO:0000313" key="2">
    <source>
        <dbReference type="Proteomes" id="UP000826050"/>
    </source>
</evidence>
<dbReference type="InterPro" id="IPR051677">
    <property type="entry name" value="AfsR-DnrI-RedD_regulator"/>
</dbReference>
<accession>A0ABX8SU79</accession>
<dbReference type="EMBL" id="CP049362">
    <property type="protein sequence ID" value="QXX79189.1"/>
    <property type="molecule type" value="Genomic_DNA"/>
</dbReference>
<reference evidence="1 2" key="1">
    <citation type="submission" date="2020-02" db="EMBL/GenBank/DDBJ databases">
        <title>Partial ammonium oxidation to N2 by heterotrophic bacteria.</title>
        <authorList>
            <person name="Wu M."/>
        </authorList>
    </citation>
    <scope>NUCLEOTIDE SEQUENCE [LARGE SCALE GENOMIC DNA]</scope>
    <source>
        <strain evidence="1 2">HO-1</strain>
    </source>
</reference>
<dbReference type="RefSeq" id="WP_219234836.1">
    <property type="nucleotide sequence ID" value="NZ_CP049362.1"/>
</dbReference>
<dbReference type="PANTHER" id="PTHR35807">
    <property type="entry name" value="TRANSCRIPTIONAL REGULATOR REDD-RELATED"/>
    <property type="match status" value="1"/>
</dbReference>
<name>A0ABX8SU79_9BURK</name>
<keyword evidence="2" id="KW-1185">Reference proteome</keyword>
<organism evidence="1 2">
    <name type="scientific">Alcaligenes ammonioxydans</name>
    <dbReference type="NCBI Taxonomy" id="2582914"/>
    <lineage>
        <taxon>Bacteria</taxon>
        <taxon>Pseudomonadati</taxon>
        <taxon>Pseudomonadota</taxon>
        <taxon>Betaproteobacteria</taxon>
        <taxon>Burkholderiales</taxon>
        <taxon>Alcaligenaceae</taxon>
        <taxon>Alcaligenes</taxon>
    </lineage>
</organism>
<protein>
    <recommendedName>
        <fullName evidence="3">OmpR/PhoB-type domain-containing protein</fullName>
    </recommendedName>
</protein>